<gene>
    <name evidence="1" type="ORF">D7V32_16830</name>
</gene>
<keyword evidence="2" id="KW-1185">Reference proteome</keyword>
<dbReference type="EMBL" id="RAXV01000074">
    <property type="protein sequence ID" value="RKG29035.1"/>
    <property type="molecule type" value="Genomic_DNA"/>
</dbReference>
<organism evidence="1 2">
    <name type="scientific">Acinetobacter tianfuensis</name>
    <dbReference type="NCBI Taxonomy" id="2419603"/>
    <lineage>
        <taxon>Bacteria</taxon>
        <taxon>Pseudomonadati</taxon>
        <taxon>Pseudomonadota</taxon>
        <taxon>Gammaproteobacteria</taxon>
        <taxon>Moraxellales</taxon>
        <taxon>Moraxellaceae</taxon>
        <taxon>Acinetobacter</taxon>
    </lineage>
</organism>
<dbReference type="Proteomes" id="UP000282388">
    <property type="component" value="Unassembled WGS sequence"/>
</dbReference>
<proteinExistence type="predicted"/>
<reference evidence="1 2" key="1">
    <citation type="submission" date="2018-09" db="EMBL/GenBank/DDBJ databases">
        <title>The draft genome of Acinetobacter spp. strains.</title>
        <authorList>
            <person name="Qin J."/>
            <person name="Feng Y."/>
            <person name="Zong Z."/>
        </authorList>
    </citation>
    <scope>NUCLEOTIDE SEQUENCE [LARGE SCALE GENOMIC DNA]</scope>
    <source>
        <strain evidence="1 2">WCHAc060012</strain>
    </source>
</reference>
<dbReference type="OrthoDB" id="6691908at2"/>
<dbReference type="AlphaFoldDB" id="A0A3A8E300"/>
<dbReference type="RefSeq" id="WP_120403920.1">
    <property type="nucleotide sequence ID" value="NZ_RAXV01000074.1"/>
</dbReference>
<evidence type="ECO:0000313" key="2">
    <source>
        <dbReference type="Proteomes" id="UP000282388"/>
    </source>
</evidence>
<name>A0A3A8E300_9GAMM</name>
<feature type="non-terminal residue" evidence="1">
    <location>
        <position position="1"/>
    </location>
</feature>
<accession>A0A3A8E300</accession>
<sequence length="98" mass="11953">FFYLKKRKLNPKINTLVKRPFKQQVQDGFSNYRIIDKNNMLMICEYNHRNEPEELVFIRINRTLVKKNLKHSGRMLIAEYPYEPSLTEMRSDFAHYLK</sequence>
<evidence type="ECO:0000313" key="1">
    <source>
        <dbReference type="EMBL" id="RKG29035.1"/>
    </source>
</evidence>
<comment type="caution">
    <text evidence="1">The sequence shown here is derived from an EMBL/GenBank/DDBJ whole genome shotgun (WGS) entry which is preliminary data.</text>
</comment>
<protein>
    <submittedName>
        <fullName evidence="1">Uncharacterized protein</fullName>
    </submittedName>
</protein>